<evidence type="ECO:0000313" key="1">
    <source>
        <dbReference type="EMBL" id="GBF49450.1"/>
    </source>
</evidence>
<reference evidence="1 2" key="1">
    <citation type="submission" date="2018-02" db="EMBL/GenBank/DDBJ databases">
        <title>Novel Leptospira species isolated from soil and water in Japan.</title>
        <authorList>
            <person name="Nakao R."/>
            <person name="Masuzawa T."/>
        </authorList>
    </citation>
    <scope>NUCLEOTIDE SEQUENCE [LARGE SCALE GENOMIC DNA]</scope>
    <source>
        <strain evidence="1 2">YH101</strain>
    </source>
</reference>
<dbReference type="EMBL" id="BFBB01000003">
    <property type="protein sequence ID" value="GBF49450.1"/>
    <property type="molecule type" value="Genomic_DNA"/>
</dbReference>
<organism evidence="1 2">
    <name type="scientific">Leptospira ryugenii</name>
    <dbReference type="NCBI Taxonomy" id="1917863"/>
    <lineage>
        <taxon>Bacteria</taxon>
        <taxon>Pseudomonadati</taxon>
        <taxon>Spirochaetota</taxon>
        <taxon>Spirochaetia</taxon>
        <taxon>Leptospirales</taxon>
        <taxon>Leptospiraceae</taxon>
        <taxon>Leptospira</taxon>
    </lineage>
</organism>
<sequence>MSNKEKSEFESIWDKGNSILYELCRENPRHDDLEMTVAKSWLIGRSYSVALERRYKSVSNGQITNIPKLYEAFHGLWQSSDLQSQLDREISKKSMASFENLEDFSETLKLHHDLTVSIRRFSGQGISFASKYLHFHAPKRFPIYDQISKVNLKNELEKANLDYTTRSNIDFNFDSIDDEYLVFCVNLLSLKKKLESKGNRSELLTFREIDTYLQRY</sequence>
<protein>
    <submittedName>
        <fullName evidence="1">Uncharacterized protein</fullName>
    </submittedName>
</protein>
<gene>
    <name evidence="1" type="ORF">LPTSP4_09630</name>
</gene>
<comment type="caution">
    <text evidence="1">The sequence shown here is derived from an EMBL/GenBank/DDBJ whole genome shotgun (WGS) entry which is preliminary data.</text>
</comment>
<evidence type="ECO:0000313" key="2">
    <source>
        <dbReference type="Proteomes" id="UP000245133"/>
    </source>
</evidence>
<name>A0A2P2DXY6_9LEPT</name>
<accession>A0A2P2DXY6</accession>
<proteinExistence type="predicted"/>
<dbReference type="RefSeq" id="WP_108974356.1">
    <property type="nucleotide sequence ID" value="NZ_BFBB01000003.1"/>
</dbReference>
<dbReference type="OrthoDB" id="6981191at2"/>
<dbReference type="AlphaFoldDB" id="A0A2P2DXY6"/>
<dbReference type="Proteomes" id="UP000245133">
    <property type="component" value="Unassembled WGS sequence"/>
</dbReference>
<keyword evidence="2" id="KW-1185">Reference proteome</keyword>